<evidence type="ECO:0000256" key="1">
    <source>
        <dbReference type="ARBA" id="ARBA00022679"/>
    </source>
</evidence>
<protein>
    <submittedName>
        <fullName evidence="3">Methyltransferase domain protein</fullName>
    </submittedName>
</protein>
<dbReference type="PANTHER" id="PTHR43861">
    <property type="entry name" value="TRANS-ACONITATE 2-METHYLTRANSFERASE-RELATED"/>
    <property type="match status" value="1"/>
</dbReference>
<evidence type="ECO:0000313" key="4">
    <source>
        <dbReference type="Proteomes" id="UP000070457"/>
    </source>
</evidence>
<feature type="domain" description="Methyltransferase" evidence="2">
    <location>
        <begin position="52"/>
        <end position="137"/>
    </location>
</feature>
<name>A0A136LW38_9BACT</name>
<keyword evidence="3" id="KW-0489">Methyltransferase</keyword>
<dbReference type="Proteomes" id="UP000070457">
    <property type="component" value="Unassembled WGS sequence"/>
</dbReference>
<gene>
    <name evidence="3" type="ORF">TR69_WS6001001477</name>
</gene>
<dbReference type="AlphaFoldDB" id="A0A136LW38"/>
<proteinExistence type="predicted"/>
<accession>A0A136LW38</accession>
<evidence type="ECO:0000259" key="2">
    <source>
        <dbReference type="Pfam" id="PF13649"/>
    </source>
</evidence>
<dbReference type="STRING" id="1617426.TR69_WS6001001477"/>
<comment type="caution">
    <text evidence="3">The sequence shown here is derived from an EMBL/GenBank/DDBJ whole genome shotgun (WGS) entry which is preliminary data.</text>
</comment>
<dbReference type="InterPro" id="IPR029063">
    <property type="entry name" value="SAM-dependent_MTases_sf"/>
</dbReference>
<dbReference type="SUPFAM" id="SSF53335">
    <property type="entry name" value="S-adenosyl-L-methionine-dependent methyltransferases"/>
    <property type="match status" value="1"/>
</dbReference>
<reference evidence="3 4" key="1">
    <citation type="submission" date="2015-02" db="EMBL/GenBank/DDBJ databases">
        <title>Improved understanding of the partial-nitritation anammox process through 23 genomes representing the majority of the microbial community.</title>
        <authorList>
            <person name="Speth D.R."/>
            <person name="In T Zandt M."/>
            <person name="Guerrero Cruz S."/>
            <person name="Jetten M.S."/>
            <person name="Dutilh B.E."/>
        </authorList>
    </citation>
    <scope>NUCLEOTIDE SEQUENCE [LARGE SCALE GENOMIC DNA]</scope>
    <source>
        <strain evidence="3">OLB20</strain>
    </source>
</reference>
<dbReference type="GO" id="GO:0032259">
    <property type="term" value="P:methylation"/>
    <property type="evidence" value="ECO:0007669"/>
    <property type="project" value="UniProtKB-KW"/>
</dbReference>
<dbReference type="InterPro" id="IPR041698">
    <property type="entry name" value="Methyltransf_25"/>
</dbReference>
<dbReference type="Gene3D" id="3.40.50.150">
    <property type="entry name" value="Vaccinia Virus protein VP39"/>
    <property type="match status" value="1"/>
</dbReference>
<dbReference type="CDD" id="cd02440">
    <property type="entry name" value="AdoMet_MTases"/>
    <property type="match status" value="1"/>
</dbReference>
<evidence type="ECO:0000313" key="3">
    <source>
        <dbReference type="EMBL" id="KXK25871.1"/>
    </source>
</evidence>
<sequence>MTPDTIQKLNSLNIRMYRNASQDFSDSRSEPWDGWVLMLEEFKKLKFQPLHVLDVACGNARFYDFLRSKFKVDYRGMDTSEELLSIAALRNPDLKLFKHDILEYPWPVGHFDLVAAFGITHHLPGISTRQVFFSELSKHIDLQGYTIFTTWNFKDQPWLIRRQHSWAEIGLSPEDVDQGDFLLDWKGDPRLLRYAHAYTQDEVRQLCTNAGLEIVSIYTADGRNGNGNTYYIARKIERVFD</sequence>
<dbReference type="Pfam" id="PF13649">
    <property type="entry name" value="Methyltransf_25"/>
    <property type="match status" value="1"/>
</dbReference>
<keyword evidence="1 3" id="KW-0808">Transferase</keyword>
<organism evidence="3 4">
    <name type="scientific">candidate division WS6 bacterium OLB20</name>
    <dbReference type="NCBI Taxonomy" id="1617426"/>
    <lineage>
        <taxon>Bacteria</taxon>
        <taxon>Candidatus Dojkabacteria</taxon>
    </lineage>
</organism>
<dbReference type="PANTHER" id="PTHR43861:SF6">
    <property type="entry name" value="METHYLTRANSFERASE TYPE 11"/>
    <property type="match status" value="1"/>
</dbReference>
<dbReference type="EMBL" id="JYNZ01000006">
    <property type="protein sequence ID" value="KXK25871.1"/>
    <property type="molecule type" value="Genomic_DNA"/>
</dbReference>
<dbReference type="GO" id="GO:0008168">
    <property type="term" value="F:methyltransferase activity"/>
    <property type="evidence" value="ECO:0007669"/>
    <property type="project" value="UniProtKB-KW"/>
</dbReference>